<dbReference type="GO" id="GO:0003964">
    <property type="term" value="F:RNA-directed DNA polymerase activity"/>
    <property type="evidence" value="ECO:0007669"/>
    <property type="project" value="UniProtKB-KW"/>
</dbReference>
<keyword evidence="4" id="KW-0255">Endonuclease</keyword>
<dbReference type="SUPFAM" id="SSF56672">
    <property type="entry name" value="DNA/RNA polymerases"/>
    <property type="match status" value="1"/>
</dbReference>
<keyword evidence="1" id="KW-0808">Transferase</keyword>
<dbReference type="PANTHER" id="PTHR41694">
    <property type="entry name" value="ENDOGENOUS RETROVIRUS GROUP K MEMBER POL PROTEIN"/>
    <property type="match status" value="1"/>
</dbReference>
<feature type="domain" description="Reverse transcriptase thumb" evidence="7">
    <location>
        <begin position="9"/>
        <end position="44"/>
    </location>
</feature>
<keyword evidence="9" id="KW-1185">Reference proteome</keyword>
<reference evidence="8 9" key="1">
    <citation type="submission" date="2019-09" db="EMBL/GenBank/DDBJ databases">
        <title>Bird 10,000 Genomes (B10K) Project - Family phase.</title>
        <authorList>
            <person name="Zhang G."/>
        </authorList>
    </citation>
    <scope>NUCLEOTIDE SEQUENCE [LARGE SCALE GENOMIC DNA]</scope>
    <source>
        <strain evidence="8">B10K-DU-012-52</strain>
    </source>
</reference>
<evidence type="ECO:0000256" key="3">
    <source>
        <dbReference type="ARBA" id="ARBA00022722"/>
    </source>
</evidence>
<dbReference type="InterPro" id="IPR043502">
    <property type="entry name" value="DNA/RNA_pol_sf"/>
</dbReference>
<organism evidence="8 9">
    <name type="scientific">Brachypteracias leptosomus</name>
    <name type="common">short-legged ground-roller</name>
    <dbReference type="NCBI Taxonomy" id="135165"/>
    <lineage>
        <taxon>Eukaryota</taxon>
        <taxon>Metazoa</taxon>
        <taxon>Chordata</taxon>
        <taxon>Craniata</taxon>
        <taxon>Vertebrata</taxon>
        <taxon>Euteleostomi</taxon>
        <taxon>Archelosauria</taxon>
        <taxon>Archosauria</taxon>
        <taxon>Dinosauria</taxon>
        <taxon>Saurischia</taxon>
        <taxon>Theropoda</taxon>
        <taxon>Coelurosauria</taxon>
        <taxon>Aves</taxon>
        <taxon>Neognathae</taxon>
        <taxon>Neoaves</taxon>
        <taxon>Telluraves</taxon>
        <taxon>Coraciimorphae</taxon>
        <taxon>Coraciiformes</taxon>
        <taxon>Brachypteraciidae</taxon>
        <taxon>Brachypteracias</taxon>
    </lineage>
</organism>
<dbReference type="InterPro" id="IPR010661">
    <property type="entry name" value="RVT_thumb"/>
</dbReference>
<dbReference type="PANTHER" id="PTHR41694:SF3">
    <property type="entry name" value="RNA-DIRECTED DNA POLYMERASE-RELATED"/>
    <property type="match status" value="1"/>
</dbReference>
<evidence type="ECO:0000313" key="8">
    <source>
        <dbReference type="EMBL" id="NXS57152.1"/>
    </source>
</evidence>
<keyword evidence="3" id="KW-0540">Nuclease</keyword>
<sequence length="94" mass="10474">ARECTGFVYLGLTTQQLSLLFQLLKGEPDLLSPRHLTAEAKDALNLVEAAISTRQVYRIEPDTAVTLFITVAHIQPMGTIGQWNVTWTDLLHVL</sequence>
<protein>
    <submittedName>
        <fullName evidence="8">POK18 protein</fullName>
    </submittedName>
</protein>
<keyword evidence="5" id="KW-0378">Hydrolase</keyword>
<dbReference type="InterPro" id="IPR043128">
    <property type="entry name" value="Rev_trsase/Diguanyl_cyclase"/>
</dbReference>
<evidence type="ECO:0000256" key="5">
    <source>
        <dbReference type="ARBA" id="ARBA00022801"/>
    </source>
</evidence>
<evidence type="ECO:0000256" key="6">
    <source>
        <dbReference type="ARBA" id="ARBA00022918"/>
    </source>
</evidence>
<keyword evidence="6" id="KW-0695">RNA-directed DNA polymerase</keyword>
<dbReference type="Proteomes" id="UP000520535">
    <property type="component" value="Unassembled WGS sequence"/>
</dbReference>
<keyword evidence="2" id="KW-0548">Nucleotidyltransferase</keyword>
<evidence type="ECO:0000259" key="7">
    <source>
        <dbReference type="Pfam" id="PF06817"/>
    </source>
</evidence>
<feature type="non-terminal residue" evidence="8">
    <location>
        <position position="1"/>
    </location>
</feature>
<dbReference type="GO" id="GO:0035613">
    <property type="term" value="F:RNA stem-loop binding"/>
    <property type="evidence" value="ECO:0007669"/>
    <property type="project" value="TreeGrafter"/>
</dbReference>
<dbReference type="EMBL" id="VYZX01016168">
    <property type="protein sequence ID" value="NXS57152.1"/>
    <property type="molecule type" value="Genomic_DNA"/>
</dbReference>
<evidence type="ECO:0000256" key="4">
    <source>
        <dbReference type="ARBA" id="ARBA00022759"/>
    </source>
</evidence>
<name>A0A7L2VFR5_9AVES</name>
<gene>
    <name evidence="8" type="primary">Ervk18</name>
    <name evidence="8" type="ORF">BRALEP_R14987</name>
</gene>
<proteinExistence type="predicted"/>
<feature type="non-terminal residue" evidence="8">
    <location>
        <position position="94"/>
    </location>
</feature>
<dbReference type="GO" id="GO:0016787">
    <property type="term" value="F:hydrolase activity"/>
    <property type="evidence" value="ECO:0007669"/>
    <property type="project" value="UniProtKB-KW"/>
</dbReference>
<dbReference type="AlphaFoldDB" id="A0A7L2VFR5"/>
<accession>A0A7L2VFR5</accession>
<dbReference type="GO" id="GO:0004519">
    <property type="term" value="F:endonuclease activity"/>
    <property type="evidence" value="ECO:0007669"/>
    <property type="project" value="UniProtKB-KW"/>
</dbReference>
<dbReference type="Pfam" id="PF06817">
    <property type="entry name" value="RVT_thumb"/>
    <property type="match status" value="1"/>
</dbReference>
<dbReference type="OrthoDB" id="9395730at2759"/>
<dbReference type="Gene3D" id="3.30.70.270">
    <property type="match status" value="1"/>
</dbReference>
<evidence type="ECO:0000313" key="9">
    <source>
        <dbReference type="Proteomes" id="UP000520535"/>
    </source>
</evidence>
<comment type="caution">
    <text evidence="8">The sequence shown here is derived from an EMBL/GenBank/DDBJ whole genome shotgun (WGS) entry which is preliminary data.</text>
</comment>
<evidence type="ECO:0000256" key="1">
    <source>
        <dbReference type="ARBA" id="ARBA00022679"/>
    </source>
</evidence>
<evidence type="ECO:0000256" key="2">
    <source>
        <dbReference type="ARBA" id="ARBA00022695"/>
    </source>
</evidence>